<accession>A0A0U3ICT4</accession>
<sequence length="262" mass="28153">MRDGSCQLGQLRGGGRTGAVQAQFAPRQLGGFHVHAVEPQHVEVDVQVQRAAETLDQRHRAALGAGAVDAGLIGQPAGDHALHDAQHRANGFWLAGEQETQGVRKAQHPLPHRPRAEHLLDQVPRTLGHASRAATRAEPALLAGEGHQPLCTAVLAHHPQEAVLEHAATQVGIERLADIPGQRAALRFDPCNEVRVVRLYQRVQQRALGRVARVPRTGVGGRQWRASRGLPPGCGEARHAALRCGDGCSVLRLCSHVRIGAF</sequence>
<geneLocation type="plasmid" evidence="1">
    <name>6411TF</name>
</geneLocation>
<keyword evidence="1" id="KW-0614">Plasmid</keyword>
<organism evidence="1">
    <name type="scientific">Klebsiella pneumoniae</name>
    <dbReference type="NCBI Taxonomy" id="573"/>
    <lineage>
        <taxon>Bacteria</taxon>
        <taxon>Pseudomonadati</taxon>
        <taxon>Pseudomonadota</taxon>
        <taxon>Gammaproteobacteria</taxon>
        <taxon>Enterobacterales</taxon>
        <taxon>Enterobacteriaceae</taxon>
        <taxon>Klebsiella/Raoultella group</taxon>
        <taxon>Klebsiella</taxon>
        <taxon>Klebsiella pneumoniae complex</taxon>
    </lineage>
</organism>
<dbReference type="AlphaFoldDB" id="A0A0U3ICT4"/>
<dbReference type="EMBL" id="KT935445">
    <property type="protein sequence ID" value="ALU64700.1"/>
    <property type="molecule type" value="Genomic_DNA"/>
</dbReference>
<proteinExistence type="predicted"/>
<name>A0A0U3ICT4_KLEPN</name>
<protein>
    <submittedName>
        <fullName evidence="1">Uncharacterized protein</fullName>
    </submittedName>
</protein>
<dbReference type="EMBL" id="KT935445">
    <property type="protein sequence ID" value="ALU64707.1"/>
    <property type="molecule type" value="Genomic_DNA"/>
</dbReference>
<evidence type="ECO:0000313" key="1">
    <source>
        <dbReference type="EMBL" id="ALU64707.1"/>
    </source>
</evidence>
<reference evidence="1" key="2">
    <citation type="journal article" date="2016" name="Antimicrob. Agents Chemother.">
        <title>Complete Sequences of Multidrug Resistance Plasmids Bearing rmtD1 and rmtD2 16S rRNA Methyltransferase Genes.</title>
        <authorList>
            <person name="Bueno M.F."/>
            <person name="Francisco G.R."/>
            <person name="de Oliveira Garcia D."/>
            <person name="Doi Y."/>
        </authorList>
    </citation>
    <scope>NUCLEOTIDE SEQUENCE</scope>
    <source>
        <strain evidence="1">Kp6411</strain>
        <plasmid evidence="1">6411TF</plasmid>
    </source>
</reference>
<reference evidence="1" key="1">
    <citation type="submission" date="2015-10" db="EMBL/GenBank/DDBJ databases">
        <authorList>
            <person name="Bueno M.F.C."/>
            <person name="Francisco G.R."/>
            <person name="Doi Y."/>
            <person name="Garcia D.O."/>
        </authorList>
    </citation>
    <scope>NUCLEOTIDE SEQUENCE</scope>
    <source>
        <strain evidence="1">Kp6411</strain>
        <plasmid evidence="1">6411TF</plasmid>
    </source>
</reference>